<feature type="repeat" description="TPR" evidence="3">
    <location>
        <begin position="828"/>
        <end position="861"/>
    </location>
</feature>
<evidence type="ECO:0000256" key="1">
    <source>
        <dbReference type="ARBA" id="ARBA00022737"/>
    </source>
</evidence>
<dbReference type="OrthoDB" id="1658288at2759"/>
<dbReference type="InterPro" id="IPR003609">
    <property type="entry name" value="Pan_app"/>
</dbReference>
<dbReference type="PANTHER" id="PTHR45641:SF1">
    <property type="entry name" value="AAA+ ATPASE DOMAIN-CONTAINING PROTEIN"/>
    <property type="match status" value="1"/>
</dbReference>
<evidence type="ECO:0000256" key="4">
    <source>
        <dbReference type="SAM" id="SignalP"/>
    </source>
</evidence>
<keyword evidence="4" id="KW-0732">Signal</keyword>
<dbReference type="SUPFAM" id="SSF56399">
    <property type="entry name" value="ADP-ribosylation"/>
    <property type="match status" value="1"/>
</dbReference>
<dbReference type="Pfam" id="PF00024">
    <property type="entry name" value="PAN_1"/>
    <property type="match status" value="1"/>
</dbReference>
<evidence type="ECO:0000313" key="6">
    <source>
        <dbReference type="EMBL" id="CAF1467839.1"/>
    </source>
</evidence>
<feature type="signal peptide" evidence="4">
    <location>
        <begin position="1"/>
        <end position="22"/>
    </location>
</feature>
<dbReference type="SMART" id="SM00028">
    <property type="entry name" value="TPR"/>
    <property type="match status" value="15"/>
</dbReference>
<dbReference type="PROSITE" id="PS50005">
    <property type="entry name" value="TPR"/>
    <property type="match status" value="13"/>
</dbReference>
<feature type="repeat" description="TPR" evidence="3">
    <location>
        <begin position="912"/>
        <end position="945"/>
    </location>
</feature>
<evidence type="ECO:0000313" key="7">
    <source>
        <dbReference type="Proteomes" id="UP000663852"/>
    </source>
</evidence>
<dbReference type="EMBL" id="CAJNOJ010000495">
    <property type="protein sequence ID" value="CAF1467839.1"/>
    <property type="molecule type" value="Genomic_DNA"/>
</dbReference>
<dbReference type="InterPro" id="IPR019734">
    <property type="entry name" value="TPR_rpt"/>
</dbReference>
<dbReference type="Pfam" id="PF13424">
    <property type="entry name" value="TPR_12"/>
    <property type="match status" value="6"/>
</dbReference>
<dbReference type="Proteomes" id="UP000663852">
    <property type="component" value="Unassembled WGS sequence"/>
</dbReference>
<feature type="repeat" description="TPR" evidence="3">
    <location>
        <begin position="870"/>
        <end position="903"/>
    </location>
</feature>
<name>A0A815QSM8_ADIRI</name>
<protein>
    <recommendedName>
        <fullName evidence="5">Apple domain-containing protein</fullName>
    </recommendedName>
</protein>
<evidence type="ECO:0000259" key="5">
    <source>
        <dbReference type="Pfam" id="PF00024"/>
    </source>
</evidence>
<dbReference type="SUPFAM" id="SSF48452">
    <property type="entry name" value="TPR-like"/>
    <property type="match status" value="2"/>
</dbReference>
<feature type="repeat" description="TPR" evidence="3">
    <location>
        <begin position="786"/>
        <end position="819"/>
    </location>
</feature>
<keyword evidence="1" id="KW-0677">Repeat</keyword>
<feature type="chain" id="PRO_5032727419" description="Apple domain-containing protein" evidence="4">
    <location>
        <begin position="23"/>
        <end position="1303"/>
    </location>
</feature>
<sequence length="1303" mass="150477">MSRCYLLLIYFIITITQKFAQSDPNLRESSFYLSQIGLEFLPSNEQALFLVNTTASSTITCAQKCMTTKYCRTFNYDIQTKYCRLYQGDVDTTGLIISSSPSSQSLYGSVQLNIKDFLNYGYACSMCDNNRYMKCINNSCQCEMNTYYDGSICRSQKLDGALCQNNIECRNDLNLKCLMNIECGYNYILNYTTSTTASSSSSSTSSTTTTTTTRMSCNSSCTNQTWSSTTNCLASFPLTSSEKYSPKREELNMHEQKSNETFSLSIKQHFIEYNLVIWFYEQNHSKSEDDENKFAQLENIANDVYTFTNLDECIDFVTDIVYRKMFIILPDIMSQQLVPVIHDISLIDSIYIFCDGETLHNGWSDSWKKIKGFYTQMTFICEAIQLSDKLSNQNDIPISIINFERDHYNYDLDQLEPSFMYTRLLKEILLETDHDEQAINDLVQLWRKQYVGNTHRLNDIADFERNYSPNASIWWYTKDPLIYHMLNLSLRTLDVNIILKMSFILCDLHSQIEILYRKQIVQCHKNTFMVYRGQGLSRNDFERLQKNFGGLMSFNNFLSTSTDKDISLIFAESINKNMDVVGVLFQMTIDPNIPSSPFASIKEVSCFNEDEILFSMHTVFRIENIQRIDSTDSLYQVDLTLTSDEDLQLQRLTEHLRKKEVARGSGRLRLGSLMQCMGQFDEAEKLYDVTLERTIDDETKSYIYLQLGEVKRNQGKNDEALLFYDKSLEIQQRTLVTDHILLITTHSSIGLVHDHMASYSTALQSYEKALQVMRENLFNPNSHMWATIHNNIAMLYERMGNYSKAVQFHRDAIQIGKKTFPLNHPHLAYFYNNASVTYTNMGHYKKALELCQKSVKIREATLPQNHPNLAIAYSNIGRIFGHLGENSKALEYFKKALQIVEVPLTSNPYFLAMIYINFGHVYTNMGHYFEALRYHSRSLQKLEEVLPSNHPDLAIACNNIGNVHWYLGEYSEALCSHNKALQIRKIVLTPNHPDLGTSYNCIGVIYNELGDYHKALESYNKALQIRETLPNGNQVSLANTYNNIALLYGKTGNFCKAFEYFDKALAIDIKHLPPKHPDLVVTYDNIGSICKDNGDYERSLEFYQKALKIREETLSSYHPDLALSYNNIALLYDNMGHYWKALELYDKSLQIQEIVFPPSHPSLATCYNNMGLTYQNMGEYYKALQFYEKGLRIRQIALPENHPDLANSYNNVGTVYANLNIYCSALEFHNKALRIRENILPWNHFLLINTYRNIGMVYFSMGNYSKALFFLEKLLAALNSSFSPTHPEIMATMIFTEQIKQKL</sequence>
<dbReference type="Gene3D" id="3.50.4.10">
    <property type="entry name" value="Hepatocyte Growth Factor"/>
    <property type="match status" value="1"/>
</dbReference>
<evidence type="ECO:0000256" key="3">
    <source>
        <dbReference type="PROSITE-ProRule" id="PRU00339"/>
    </source>
</evidence>
<feature type="repeat" description="TPR" evidence="3">
    <location>
        <begin position="1248"/>
        <end position="1281"/>
    </location>
</feature>
<dbReference type="PROSITE" id="PS51996">
    <property type="entry name" value="TR_MART"/>
    <property type="match status" value="1"/>
</dbReference>
<organism evidence="6 7">
    <name type="scientific">Adineta ricciae</name>
    <name type="common">Rotifer</name>
    <dbReference type="NCBI Taxonomy" id="249248"/>
    <lineage>
        <taxon>Eukaryota</taxon>
        <taxon>Metazoa</taxon>
        <taxon>Spiralia</taxon>
        <taxon>Gnathifera</taxon>
        <taxon>Rotifera</taxon>
        <taxon>Eurotatoria</taxon>
        <taxon>Bdelloidea</taxon>
        <taxon>Adinetida</taxon>
        <taxon>Adinetidae</taxon>
        <taxon>Adineta</taxon>
    </lineage>
</organism>
<dbReference type="Gene3D" id="1.25.40.10">
    <property type="entry name" value="Tetratricopeptide repeat domain"/>
    <property type="match status" value="6"/>
</dbReference>
<accession>A0A815QSM8</accession>
<dbReference type="PROSITE" id="PS50293">
    <property type="entry name" value="TPR_REGION"/>
    <property type="match status" value="3"/>
</dbReference>
<feature type="repeat" description="TPR" evidence="3">
    <location>
        <begin position="701"/>
        <end position="734"/>
    </location>
</feature>
<feature type="repeat" description="TPR" evidence="3">
    <location>
        <begin position="996"/>
        <end position="1029"/>
    </location>
</feature>
<gene>
    <name evidence="6" type="ORF">EDS130_LOCUS40587</name>
</gene>
<feature type="repeat" description="TPR" evidence="3">
    <location>
        <begin position="1038"/>
        <end position="1071"/>
    </location>
</feature>
<feature type="repeat" description="TPR" evidence="3">
    <location>
        <begin position="1164"/>
        <end position="1197"/>
    </location>
</feature>
<dbReference type="InterPro" id="IPR011990">
    <property type="entry name" value="TPR-like_helical_dom_sf"/>
</dbReference>
<keyword evidence="2 3" id="KW-0802">TPR repeat</keyword>
<feature type="repeat" description="TPR" evidence="3">
    <location>
        <begin position="743"/>
        <end position="776"/>
    </location>
</feature>
<proteinExistence type="predicted"/>
<feature type="domain" description="Apple" evidence="5">
    <location>
        <begin position="53"/>
        <end position="94"/>
    </location>
</feature>
<dbReference type="Pfam" id="PF13374">
    <property type="entry name" value="TPR_10"/>
    <property type="match status" value="2"/>
</dbReference>
<evidence type="ECO:0000256" key="2">
    <source>
        <dbReference type="ARBA" id="ARBA00022803"/>
    </source>
</evidence>
<comment type="caution">
    <text evidence="6">The sequence shown here is derived from an EMBL/GenBank/DDBJ whole genome shotgun (WGS) entry which is preliminary data.</text>
</comment>
<reference evidence="6" key="1">
    <citation type="submission" date="2021-02" db="EMBL/GenBank/DDBJ databases">
        <authorList>
            <person name="Nowell W R."/>
        </authorList>
    </citation>
    <scope>NUCLEOTIDE SEQUENCE</scope>
</reference>
<dbReference type="Gene3D" id="3.90.176.10">
    <property type="entry name" value="Toxin ADP-ribosyltransferase, Chain A, domain 1"/>
    <property type="match status" value="1"/>
</dbReference>
<dbReference type="PANTHER" id="PTHR45641">
    <property type="entry name" value="TETRATRICOPEPTIDE REPEAT PROTEIN (AFU_ORTHOLOGUE AFUA_6G03870)"/>
    <property type="match status" value="1"/>
</dbReference>
<feature type="repeat" description="TPR" evidence="3">
    <location>
        <begin position="1206"/>
        <end position="1239"/>
    </location>
</feature>
<feature type="repeat" description="TPR" evidence="3">
    <location>
        <begin position="1122"/>
        <end position="1155"/>
    </location>
</feature>
<feature type="repeat" description="TPR" evidence="3">
    <location>
        <begin position="1080"/>
        <end position="1113"/>
    </location>
</feature>
<dbReference type="SUPFAM" id="SSF57414">
    <property type="entry name" value="Hairpin loop containing domain-like"/>
    <property type="match status" value="1"/>
</dbReference>
<dbReference type="SUPFAM" id="SSF81901">
    <property type="entry name" value="HCP-like"/>
    <property type="match status" value="1"/>
</dbReference>